<evidence type="ECO:0000256" key="5">
    <source>
        <dbReference type="ARBA" id="ARBA00022679"/>
    </source>
</evidence>
<protein>
    <recommendedName>
        <fullName evidence="4">chalcone synthase</fullName>
        <ecNumber evidence="4">2.3.1.74</ecNumber>
    </recommendedName>
</protein>
<dbReference type="EC" id="2.3.1.74" evidence="4"/>
<dbReference type="Proteomes" id="UP001497457">
    <property type="component" value="Chromosome 24b"/>
</dbReference>
<comment type="similarity">
    <text evidence="3 8">Belongs to the thiolase-like superfamily. Chalcone/stilbene synthases family.</text>
</comment>
<feature type="domain" description="Chalcone/stilbene synthase N-terminal" evidence="9">
    <location>
        <begin position="101"/>
        <end position="321"/>
    </location>
</feature>
<evidence type="ECO:0000313" key="11">
    <source>
        <dbReference type="EMBL" id="CAL4993183.1"/>
    </source>
</evidence>
<proteinExistence type="inferred from homology"/>
<dbReference type="GO" id="GO:0010208">
    <property type="term" value="P:pollen wall assembly"/>
    <property type="evidence" value="ECO:0007669"/>
    <property type="project" value="UniProtKB-ARBA"/>
</dbReference>
<dbReference type="InterPro" id="IPR016039">
    <property type="entry name" value="Thiolase-like"/>
</dbReference>
<dbReference type="InterPro" id="IPR001099">
    <property type="entry name" value="Chalcone/stilbene_synt_N"/>
</dbReference>
<dbReference type="Pfam" id="PF02797">
    <property type="entry name" value="Chal_sti_synt_C"/>
    <property type="match status" value="1"/>
</dbReference>
<dbReference type="InterPro" id="IPR012328">
    <property type="entry name" value="Chalcone/stilbene_synt_C"/>
</dbReference>
<comment type="function">
    <text evidence="1">The primary product of this enzyme is 4,2',4',6'-tetrahydroxychalcone (also termed naringenin-chalcone or chalcone) which can under specific conditions spontaneously isomerize into naringenin.</text>
</comment>
<evidence type="ECO:0000256" key="3">
    <source>
        <dbReference type="ARBA" id="ARBA00005531"/>
    </source>
</evidence>
<dbReference type="GO" id="GO:0016210">
    <property type="term" value="F:naringenin-chalcone synthase activity"/>
    <property type="evidence" value="ECO:0007669"/>
    <property type="project" value="UniProtKB-EC"/>
</dbReference>
<keyword evidence="12" id="KW-1185">Reference proteome</keyword>
<dbReference type="EMBL" id="OZ075134">
    <property type="protein sequence ID" value="CAL4993183.1"/>
    <property type="molecule type" value="Genomic_DNA"/>
</dbReference>
<keyword evidence="7 8" id="KW-0012">Acyltransferase</keyword>
<evidence type="ECO:0000256" key="1">
    <source>
        <dbReference type="ARBA" id="ARBA00002969"/>
    </source>
</evidence>
<accession>A0ABC9B7Q3</accession>
<evidence type="ECO:0000313" key="12">
    <source>
        <dbReference type="Proteomes" id="UP001497457"/>
    </source>
</evidence>
<dbReference type="PANTHER" id="PTHR11877:SF14">
    <property type="entry name" value="CHALCONE SYNTHASE"/>
    <property type="match status" value="1"/>
</dbReference>
<gene>
    <name evidence="11" type="ORF">URODEC1_LOCUS61436</name>
</gene>
<keyword evidence="5 8" id="KW-0808">Transferase</keyword>
<evidence type="ECO:0000256" key="8">
    <source>
        <dbReference type="RuleBase" id="RU003633"/>
    </source>
</evidence>
<name>A0ABC9B7Q3_9POAL</name>
<organism evidence="11 12">
    <name type="scientific">Urochloa decumbens</name>
    <dbReference type="NCBI Taxonomy" id="240449"/>
    <lineage>
        <taxon>Eukaryota</taxon>
        <taxon>Viridiplantae</taxon>
        <taxon>Streptophyta</taxon>
        <taxon>Embryophyta</taxon>
        <taxon>Tracheophyta</taxon>
        <taxon>Spermatophyta</taxon>
        <taxon>Magnoliopsida</taxon>
        <taxon>Liliopsida</taxon>
        <taxon>Poales</taxon>
        <taxon>Poaceae</taxon>
        <taxon>PACMAD clade</taxon>
        <taxon>Panicoideae</taxon>
        <taxon>Panicodae</taxon>
        <taxon>Paniceae</taxon>
        <taxon>Melinidinae</taxon>
        <taxon>Urochloa</taxon>
    </lineage>
</organism>
<dbReference type="InterPro" id="IPR011141">
    <property type="entry name" value="Polyketide_synthase_type-III"/>
</dbReference>
<evidence type="ECO:0000256" key="4">
    <source>
        <dbReference type="ARBA" id="ARBA00012975"/>
    </source>
</evidence>
<dbReference type="GO" id="GO:0009813">
    <property type="term" value="P:flavonoid biosynthetic process"/>
    <property type="evidence" value="ECO:0007669"/>
    <property type="project" value="UniProtKB-KW"/>
</dbReference>
<dbReference type="FunFam" id="3.40.47.10:FF:000014">
    <property type="entry name" value="Chalcone synthase 1"/>
    <property type="match status" value="1"/>
</dbReference>
<comment type="pathway">
    <text evidence="2">Secondary metabolite biosynthesis; flavonoid biosynthesis.</text>
</comment>
<sequence length="484" mass="53120">MQFTSRKDKLHLPTVSSKVAGSVTMSLLSYAVDAWCRPKPFLAFGHCHGPRRVYFRRDTAGSGKSSDVSAVNGRNIKLPTACATTTSAAPKLSEVQMQELFRLAQRADSPAAILAIGTSNPPNCMPQDEYADWYFRVTKSEHLEELKAKMKRICDKSEIKKRYFHHSEELILRHPEFLAGTIPSIDTLDITANAVPELAAAAARKAISEWGRPASEITHLVVGTYSGAHMPGADLRLASLLDLNRSVQRTMLYYHGCASASSALRVAKEIAENNRGARVLVACAELSLIFFQTPDESRHDTLVMQALFGDGGGAVIVGSDPETTIERPLFELVSAAQAVIPKTEHSVCLKLSKNGMDYHLSNELPMLVAENMEKCLADACRPLSLRGDWNDLFWVVHPGGRAILDAFEECLNLKQGKLSASRQVLSEYGNMSGAGTIFVLDEMRRRRHDNHGDEDLIKKCKWGAMVGLGPGVTVETMLLRAVDA</sequence>
<dbReference type="CDD" id="cd00831">
    <property type="entry name" value="CHS_like"/>
    <property type="match status" value="1"/>
</dbReference>
<dbReference type="AlphaFoldDB" id="A0ABC9B7Q3"/>
<evidence type="ECO:0000259" key="9">
    <source>
        <dbReference type="Pfam" id="PF00195"/>
    </source>
</evidence>
<evidence type="ECO:0000256" key="6">
    <source>
        <dbReference type="ARBA" id="ARBA00023241"/>
    </source>
</evidence>
<reference evidence="11" key="1">
    <citation type="submission" date="2024-10" db="EMBL/GenBank/DDBJ databases">
        <authorList>
            <person name="Ryan C."/>
        </authorList>
    </citation>
    <scope>NUCLEOTIDE SEQUENCE [LARGE SCALE GENOMIC DNA]</scope>
</reference>
<dbReference type="Pfam" id="PF00195">
    <property type="entry name" value="Chal_sti_synt_N"/>
    <property type="match status" value="1"/>
</dbReference>
<dbReference type="Gene3D" id="3.40.47.10">
    <property type="match status" value="2"/>
</dbReference>
<evidence type="ECO:0000259" key="10">
    <source>
        <dbReference type="Pfam" id="PF02797"/>
    </source>
</evidence>
<dbReference type="PANTHER" id="PTHR11877">
    <property type="entry name" value="HYDROXYMETHYLGLUTARYL-COA SYNTHASE"/>
    <property type="match status" value="1"/>
</dbReference>
<evidence type="ECO:0000256" key="7">
    <source>
        <dbReference type="ARBA" id="ARBA00023315"/>
    </source>
</evidence>
<dbReference type="FunFam" id="3.40.47.10:FF:000025">
    <property type="entry name" value="Chalcone synthase 2"/>
    <property type="match status" value="1"/>
</dbReference>
<evidence type="ECO:0000256" key="2">
    <source>
        <dbReference type="ARBA" id="ARBA00004966"/>
    </source>
</evidence>
<keyword evidence="6" id="KW-0284">Flavonoid biosynthesis</keyword>
<feature type="domain" description="Chalcone/stilbene synthase C-terminal" evidence="10">
    <location>
        <begin position="331"/>
        <end position="482"/>
    </location>
</feature>
<dbReference type="SUPFAM" id="SSF53901">
    <property type="entry name" value="Thiolase-like"/>
    <property type="match status" value="2"/>
</dbReference>